<dbReference type="EMBL" id="CAJOBB010003282">
    <property type="protein sequence ID" value="CAF4031879.1"/>
    <property type="molecule type" value="Genomic_DNA"/>
</dbReference>
<dbReference type="Gene3D" id="1.50.10.10">
    <property type="match status" value="1"/>
</dbReference>
<feature type="chain" id="PRO_5036223404" evidence="3">
    <location>
        <begin position="20"/>
        <end position="391"/>
    </location>
</feature>
<dbReference type="InterPro" id="IPR010905">
    <property type="entry name" value="Glyco_hydro_88"/>
</dbReference>
<name>A0A813WT81_9BILA</name>
<dbReference type="InterPro" id="IPR012341">
    <property type="entry name" value="6hp_glycosidase-like_sf"/>
</dbReference>
<dbReference type="SUPFAM" id="SSF48208">
    <property type="entry name" value="Six-hairpin glycosidases"/>
    <property type="match status" value="1"/>
</dbReference>
<evidence type="ECO:0000313" key="4">
    <source>
        <dbReference type="EMBL" id="CAF0862905.1"/>
    </source>
</evidence>
<gene>
    <name evidence="4" type="ORF">IZO911_LOCUS10225</name>
    <name evidence="5" type="ORF">KXQ929_LOCUS30341</name>
</gene>
<comment type="caution">
    <text evidence="4">The sequence shown here is derived from an EMBL/GenBank/DDBJ whole genome shotgun (WGS) entry which is preliminary data.</text>
</comment>
<comment type="similarity">
    <text evidence="2">Belongs to the glycosyl hydrolase 88 family.</text>
</comment>
<dbReference type="EMBL" id="CAJNOE010000074">
    <property type="protein sequence ID" value="CAF0862905.1"/>
    <property type="molecule type" value="Genomic_DNA"/>
</dbReference>
<protein>
    <submittedName>
        <fullName evidence="4">Uncharacterized protein</fullName>
    </submittedName>
</protein>
<evidence type="ECO:0000256" key="3">
    <source>
        <dbReference type="SAM" id="SignalP"/>
    </source>
</evidence>
<dbReference type="PANTHER" id="PTHR36845:SF1">
    <property type="entry name" value="HYDROLASE, PUTATIVE (AFU_ORTHOLOGUE AFUA_7G05090)-RELATED"/>
    <property type="match status" value="1"/>
</dbReference>
<accession>A0A813WT81</accession>
<evidence type="ECO:0000256" key="1">
    <source>
        <dbReference type="ARBA" id="ARBA00022801"/>
    </source>
</evidence>
<dbReference type="Proteomes" id="UP000663860">
    <property type="component" value="Unassembled WGS sequence"/>
</dbReference>
<organism evidence="4 6">
    <name type="scientific">Adineta steineri</name>
    <dbReference type="NCBI Taxonomy" id="433720"/>
    <lineage>
        <taxon>Eukaryota</taxon>
        <taxon>Metazoa</taxon>
        <taxon>Spiralia</taxon>
        <taxon>Gnathifera</taxon>
        <taxon>Rotifera</taxon>
        <taxon>Eurotatoria</taxon>
        <taxon>Bdelloidea</taxon>
        <taxon>Adinetida</taxon>
        <taxon>Adinetidae</taxon>
        <taxon>Adineta</taxon>
    </lineage>
</organism>
<keyword evidence="1" id="KW-0378">Hydrolase</keyword>
<dbReference type="InterPro" id="IPR052369">
    <property type="entry name" value="UG_Glycosaminoglycan_Hydrolase"/>
</dbReference>
<evidence type="ECO:0000313" key="5">
    <source>
        <dbReference type="EMBL" id="CAF4031879.1"/>
    </source>
</evidence>
<feature type="signal peptide" evidence="3">
    <location>
        <begin position="1"/>
        <end position="19"/>
    </location>
</feature>
<sequence>MVALLLLTTLLMISSGVTAFNTIGYANAQYSILYNQYRDLSFQTYPFMGYPLQRDWISLPILHSFTNGFFSGIFWNLLEINATTNILKMATDLMLPLAPVANITDTHDVGFVIMSSFGHAYHLLKVPQYLEIILTSASSLSTRYSPIVRCTRSWDSKEGFLVIIDNMMNLELLFEASNQTNNQTWYNMAWQHANRTMYEHFRTDNSTYHVVEYNETDGSVLRKYTAQGHADWSTWSRGQAWAVHGFTTAYRYTKYQPFLDKAIGAANYFLSHLPSSTDLIPYWDFDASHNSTIPYQPRDTSAAAIFASGLVELSQYVTVPEIKDQFLTSAKNIIDQLTSPTYLILSNKDYVLRAVIGNGTQGPYPDKPYDIATVFGDYYLIQTILRLFKLQ</sequence>
<dbReference type="Proteomes" id="UP000663868">
    <property type="component" value="Unassembled WGS sequence"/>
</dbReference>
<evidence type="ECO:0000313" key="6">
    <source>
        <dbReference type="Proteomes" id="UP000663860"/>
    </source>
</evidence>
<dbReference type="Pfam" id="PF07470">
    <property type="entry name" value="Glyco_hydro_88"/>
    <property type="match status" value="1"/>
</dbReference>
<dbReference type="GO" id="GO:0052757">
    <property type="term" value="F:chondroitin hydrolase activity"/>
    <property type="evidence" value="ECO:0007669"/>
    <property type="project" value="TreeGrafter"/>
</dbReference>
<dbReference type="PANTHER" id="PTHR36845">
    <property type="entry name" value="HYDROLASE, PUTATIVE (AFU_ORTHOLOGUE AFUA_7G05090)-RELATED"/>
    <property type="match status" value="1"/>
</dbReference>
<proteinExistence type="inferred from homology"/>
<keyword evidence="3" id="KW-0732">Signal</keyword>
<evidence type="ECO:0000256" key="2">
    <source>
        <dbReference type="ARBA" id="ARBA00038358"/>
    </source>
</evidence>
<dbReference type="GO" id="GO:0000272">
    <property type="term" value="P:polysaccharide catabolic process"/>
    <property type="evidence" value="ECO:0007669"/>
    <property type="project" value="TreeGrafter"/>
</dbReference>
<reference evidence="4" key="1">
    <citation type="submission" date="2021-02" db="EMBL/GenBank/DDBJ databases">
        <authorList>
            <person name="Nowell W R."/>
        </authorList>
    </citation>
    <scope>NUCLEOTIDE SEQUENCE</scope>
</reference>
<dbReference type="InterPro" id="IPR008928">
    <property type="entry name" value="6-hairpin_glycosidase_sf"/>
</dbReference>
<dbReference type="AlphaFoldDB" id="A0A813WT81"/>